<protein>
    <submittedName>
        <fullName evidence="3">Portal protein</fullName>
    </submittedName>
</protein>
<dbReference type="RefSeq" id="WP_109334836.1">
    <property type="nucleotide sequence ID" value="NZ_CP021354.1"/>
</dbReference>
<dbReference type="InterPro" id="IPR050982">
    <property type="entry name" value="Auxin_biosynth/cation_transpt"/>
</dbReference>
<keyword evidence="1" id="KW-0560">Oxidoreductase</keyword>
<gene>
    <name evidence="3" type="ORF">CBI38_03925</name>
</gene>
<evidence type="ECO:0000313" key="3">
    <source>
        <dbReference type="EMBL" id="AWK75320.1"/>
    </source>
</evidence>
<dbReference type="PRINTS" id="PR00469">
    <property type="entry name" value="PNDRDTASEII"/>
</dbReference>
<evidence type="ECO:0000313" key="4">
    <source>
        <dbReference type="Proteomes" id="UP000245711"/>
    </source>
</evidence>
<dbReference type="PANTHER" id="PTHR43539:SF78">
    <property type="entry name" value="FLAVIN-CONTAINING MONOOXYGENASE"/>
    <property type="match status" value="1"/>
</dbReference>
<dbReference type="Pfam" id="PF13738">
    <property type="entry name" value="Pyr_redox_3"/>
    <property type="match status" value="1"/>
</dbReference>
<dbReference type="GO" id="GO:0050660">
    <property type="term" value="F:flavin adenine dinucleotide binding"/>
    <property type="evidence" value="ECO:0007669"/>
    <property type="project" value="TreeGrafter"/>
</dbReference>
<dbReference type="OrthoDB" id="9808049at2"/>
<dbReference type="KEGG" id="roz:CBI38_03925"/>
<accession>A0A2S2C376</accession>
<feature type="region of interest" description="Disordered" evidence="2">
    <location>
        <begin position="355"/>
        <end position="376"/>
    </location>
</feature>
<dbReference type="PANTHER" id="PTHR43539">
    <property type="entry name" value="FLAVIN-BINDING MONOOXYGENASE-LIKE PROTEIN (AFU_ORTHOLOGUE AFUA_4G09220)"/>
    <property type="match status" value="1"/>
</dbReference>
<sequence length="376" mass="41143">MTTEQFDTIVIGAGQAGLATGYHLARRKQRFVILDAHDRVGDVWRERFDSLRLYSPAKYDGLPGWGIPARSWTWPGKDEVADYFEAYAGRFSLPVRTGVTVDGLSRGGDGYVVTAGAQTFEATNVVVASGTWQTPVIPDLAEQLDPRIRQLHSSDYRNPAQLQDGPVLVVGCSHSGADIALEVSRAHRTTICGPVRGEVPFDIEGRAAHIAIPIMWFMANHILTERTPMGRKMRPHVRSGGGPLLRVKRADLADAGVEHFPAKVTGVRDGRPVLDDGTELDVRNIIWCTGFTKDTSWIRIPVTGADGWPEQSRGVSPDHPGLYFVGLPFLRAFASMLTGGVGRDAEYVAKHIARRSNRPEVRPSAPDLTSGHPSPR</sequence>
<evidence type="ECO:0000256" key="1">
    <source>
        <dbReference type="ARBA" id="ARBA00023002"/>
    </source>
</evidence>
<keyword evidence="4" id="KW-1185">Reference proteome</keyword>
<dbReference type="AlphaFoldDB" id="A0A2S2C376"/>
<reference evidence="3 4" key="1">
    <citation type="submission" date="2017-05" db="EMBL/GenBank/DDBJ databases">
        <title>Isolation of Rhodococcus sp. S2-17 biodegrading of BP-3.</title>
        <authorList>
            <person name="Lee Y."/>
            <person name="Kim K.H."/>
            <person name="Chun B.H."/>
            <person name="Jung H.S."/>
            <person name="Jeon C.O."/>
        </authorList>
    </citation>
    <scope>NUCLEOTIDE SEQUENCE [LARGE SCALE GENOMIC DNA]</scope>
    <source>
        <strain evidence="3 4">S2-17</strain>
    </source>
</reference>
<proteinExistence type="predicted"/>
<dbReference type="InterPro" id="IPR036188">
    <property type="entry name" value="FAD/NAD-bd_sf"/>
</dbReference>
<evidence type="ECO:0000256" key="2">
    <source>
        <dbReference type="SAM" id="MobiDB-lite"/>
    </source>
</evidence>
<dbReference type="GO" id="GO:0004497">
    <property type="term" value="F:monooxygenase activity"/>
    <property type="evidence" value="ECO:0007669"/>
    <property type="project" value="TreeGrafter"/>
</dbReference>
<organism evidence="3 4">
    <name type="scientific">Rhodococcus oxybenzonivorans</name>
    <dbReference type="NCBI Taxonomy" id="1990687"/>
    <lineage>
        <taxon>Bacteria</taxon>
        <taxon>Bacillati</taxon>
        <taxon>Actinomycetota</taxon>
        <taxon>Actinomycetes</taxon>
        <taxon>Mycobacteriales</taxon>
        <taxon>Nocardiaceae</taxon>
        <taxon>Rhodococcus</taxon>
    </lineage>
</organism>
<dbReference type="SUPFAM" id="SSF51905">
    <property type="entry name" value="FAD/NAD(P)-binding domain"/>
    <property type="match status" value="2"/>
</dbReference>
<dbReference type="Gene3D" id="3.50.50.60">
    <property type="entry name" value="FAD/NAD(P)-binding domain"/>
    <property type="match status" value="1"/>
</dbReference>
<dbReference type="Proteomes" id="UP000245711">
    <property type="component" value="Chromosome"/>
</dbReference>
<name>A0A2S2C376_9NOCA</name>
<dbReference type="EMBL" id="CP021354">
    <property type="protein sequence ID" value="AWK75320.1"/>
    <property type="molecule type" value="Genomic_DNA"/>
</dbReference>